<comment type="caution">
    <text evidence="2">The sequence shown here is derived from an EMBL/GenBank/DDBJ whole genome shotgun (WGS) entry which is preliminary data.</text>
</comment>
<sequence>MVTAPSFEELSVDTRTSVEREEEKEKKKKSKGVHWLVGWFKERNGKVRLTTKKEAGDNIGVLLTETMASNLANEEVVNHRSTTVASRRTHGRRLAGRATRRQIDGKLTVTPRRGIGQLVGTGSYRARDVSG</sequence>
<protein>
    <submittedName>
        <fullName evidence="2">Uncharacterized protein</fullName>
    </submittedName>
</protein>
<dbReference type="EMBL" id="JAUESC010000002">
    <property type="protein sequence ID" value="KAK0604182.1"/>
    <property type="molecule type" value="Genomic_DNA"/>
</dbReference>
<evidence type="ECO:0000256" key="1">
    <source>
        <dbReference type="SAM" id="MobiDB-lite"/>
    </source>
</evidence>
<feature type="region of interest" description="Disordered" evidence="1">
    <location>
        <begin position="78"/>
        <end position="97"/>
    </location>
</feature>
<keyword evidence="3" id="KW-1185">Reference proteome</keyword>
<name>A0AA39W5D1_ACESA</name>
<proteinExistence type="predicted"/>
<organism evidence="2 3">
    <name type="scientific">Acer saccharum</name>
    <name type="common">Sugar maple</name>
    <dbReference type="NCBI Taxonomy" id="4024"/>
    <lineage>
        <taxon>Eukaryota</taxon>
        <taxon>Viridiplantae</taxon>
        <taxon>Streptophyta</taxon>
        <taxon>Embryophyta</taxon>
        <taxon>Tracheophyta</taxon>
        <taxon>Spermatophyta</taxon>
        <taxon>Magnoliopsida</taxon>
        <taxon>eudicotyledons</taxon>
        <taxon>Gunneridae</taxon>
        <taxon>Pentapetalae</taxon>
        <taxon>rosids</taxon>
        <taxon>malvids</taxon>
        <taxon>Sapindales</taxon>
        <taxon>Sapindaceae</taxon>
        <taxon>Hippocastanoideae</taxon>
        <taxon>Acereae</taxon>
        <taxon>Acer</taxon>
    </lineage>
</organism>
<feature type="compositionally biased region" description="Basic and acidic residues" evidence="1">
    <location>
        <begin position="16"/>
        <end position="25"/>
    </location>
</feature>
<reference evidence="2" key="1">
    <citation type="journal article" date="2022" name="Plant J.">
        <title>Strategies of tolerance reflected in two North American maple genomes.</title>
        <authorList>
            <person name="McEvoy S.L."/>
            <person name="Sezen U.U."/>
            <person name="Trouern-Trend A."/>
            <person name="McMahon S.M."/>
            <person name="Schaberg P.G."/>
            <person name="Yang J."/>
            <person name="Wegrzyn J.L."/>
            <person name="Swenson N.G."/>
        </authorList>
    </citation>
    <scope>NUCLEOTIDE SEQUENCE</scope>
    <source>
        <strain evidence="2">NS2018</strain>
    </source>
</reference>
<feature type="compositionally biased region" description="Basic residues" evidence="1">
    <location>
        <begin position="87"/>
        <end position="97"/>
    </location>
</feature>
<feature type="region of interest" description="Disordered" evidence="1">
    <location>
        <begin position="1"/>
        <end position="31"/>
    </location>
</feature>
<reference evidence="2" key="2">
    <citation type="submission" date="2023-06" db="EMBL/GenBank/DDBJ databases">
        <authorList>
            <person name="Swenson N.G."/>
            <person name="Wegrzyn J.L."/>
            <person name="Mcevoy S.L."/>
        </authorList>
    </citation>
    <scope>NUCLEOTIDE SEQUENCE</scope>
    <source>
        <strain evidence="2">NS2018</strain>
        <tissue evidence="2">Leaf</tissue>
    </source>
</reference>
<gene>
    <name evidence="2" type="ORF">LWI29_012879</name>
</gene>
<dbReference type="Proteomes" id="UP001168877">
    <property type="component" value="Unassembled WGS sequence"/>
</dbReference>
<accession>A0AA39W5D1</accession>
<dbReference type="AlphaFoldDB" id="A0AA39W5D1"/>
<evidence type="ECO:0000313" key="3">
    <source>
        <dbReference type="Proteomes" id="UP001168877"/>
    </source>
</evidence>
<evidence type="ECO:0000313" key="2">
    <source>
        <dbReference type="EMBL" id="KAK0604182.1"/>
    </source>
</evidence>